<dbReference type="InterPro" id="IPR036390">
    <property type="entry name" value="WH_DNA-bd_sf"/>
</dbReference>
<evidence type="ECO:0000313" key="2">
    <source>
        <dbReference type="Proteomes" id="UP000198755"/>
    </source>
</evidence>
<dbReference type="GO" id="GO:0005829">
    <property type="term" value="C:cytosol"/>
    <property type="evidence" value="ECO:0007669"/>
    <property type="project" value="TreeGrafter"/>
</dbReference>
<dbReference type="InterPro" id="IPR036388">
    <property type="entry name" value="WH-like_DNA-bd_sf"/>
</dbReference>
<dbReference type="SUPFAM" id="SSF46785">
    <property type="entry name" value="Winged helix' DNA-binding domain"/>
    <property type="match status" value="1"/>
</dbReference>
<dbReference type="PANTHER" id="PTHR33221">
    <property type="entry name" value="WINGED HELIX-TURN-HELIX TRANSCRIPTIONAL REGULATOR, RRF2 FAMILY"/>
    <property type="match status" value="1"/>
</dbReference>
<dbReference type="EMBL" id="FOSN01000006">
    <property type="protein sequence ID" value="SFK34794.1"/>
    <property type="molecule type" value="Genomic_DNA"/>
</dbReference>
<dbReference type="Pfam" id="PF02082">
    <property type="entry name" value="Rrf2"/>
    <property type="match status" value="1"/>
</dbReference>
<dbReference type="PROSITE" id="PS51197">
    <property type="entry name" value="HTH_RRF2_2"/>
    <property type="match status" value="1"/>
</dbReference>
<name>A0A1I3YSF5_9HYPH</name>
<reference evidence="1 2" key="1">
    <citation type="submission" date="2016-10" db="EMBL/GenBank/DDBJ databases">
        <authorList>
            <person name="de Groot N.N."/>
        </authorList>
    </citation>
    <scope>NUCLEOTIDE SEQUENCE [LARGE SCALE GENOMIC DNA]</scope>
    <source>
        <strain evidence="1 2">NE2</strain>
    </source>
</reference>
<dbReference type="Gene3D" id="1.10.10.10">
    <property type="entry name" value="Winged helix-like DNA-binding domain superfamily/Winged helix DNA-binding domain"/>
    <property type="match status" value="1"/>
</dbReference>
<dbReference type="AlphaFoldDB" id="A0A1I3YSF5"/>
<accession>A0A1I3YSF5</accession>
<proteinExistence type="predicted"/>
<dbReference type="GO" id="GO:0003700">
    <property type="term" value="F:DNA-binding transcription factor activity"/>
    <property type="evidence" value="ECO:0007669"/>
    <property type="project" value="TreeGrafter"/>
</dbReference>
<dbReference type="RefSeq" id="WP_091681186.1">
    <property type="nucleotide sequence ID" value="NZ_FOSN01000006.1"/>
</dbReference>
<dbReference type="STRING" id="1612308.SAMN05444581_106153"/>
<dbReference type="InterPro" id="IPR000944">
    <property type="entry name" value="Tscrpt_reg_Rrf2"/>
</dbReference>
<dbReference type="PANTHER" id="PTHR33221:SF15">
    <property type="entry name" value="HTH-TYPE TRANSCRIPTIONAL REGULATOR YWGB-RELATED"/>
    <property type="match status" value="1"/>
</dbReference>
<dbReference type="OrthoDB" id="9800519at2"/>
<keyword evidence="2" id="KW-1185">Reference proteome</keyword>
<dbReference type="Proteomes" id="UP000198755">
    <property type="component" value="Unassembled WGS sequence"/>
</dbReference>
<protein>
    <submittedName>
        <fullName evidence="1">Rrf2 family protein</fullName>
    </submittedName>
</protein>
<gene>
    <name evidence="1" type="ORF">SAMN05444581_106153</name>
</gene>
<sequence>MMLLSRRGHLALAAVLDIALYARPLPVAAKALAGRLELPPRRLETLLQALVRANILKGVRGPRGGYELARERRRITAAAVLRAVLDGGEDEPGEEADCRMVAHVIAPMVETAAAAFLKELERITIDDICQRAEELKLLDETAFGPDFTI</sequence>
<organism evidence="1 2">
    <name type="scientific">Methylocapsa palsarum</name>
    <dbReference type="NCBI Taxonomy" id="1612308"/>
    <lineage>
        <taxon>Bacteria</taxon>
        <taxon>Pseudomonadati</taxon>
        <taxon>Pseudomonadota</taxon>
        <taxon>Alphaproteobacteria</taxon>
        <taxon>Hyphomicrobiales</taxon>
        <taxon>Beijerinckiaceae</taxon>
        <taxon>Methylocapsa</taxon>
    </lineage>
</organism>
<evidence type="ECO:0000313" key="1">
    <source>
        <dbReference type="EMBL" id="SFK34794.1"/>
    </source>
</evidence>